<dbReference type="PANTHER" id="PTHR43255">
    <property type="entry name" value="IRON-SULFUR-BINDING OXIDOREDUCTASE FADF-RELATED-RELATED"/>
    <property type="match status" value="1"/>
</dbReference>
<name>A0A3G6J4H3_9CORY</name>
<evidence type="ECO:0000313" key="10">
    <source>
        <dbReference type="Proteomes" id="UP000269019"/>
    </source>
</evidence>
<keyword evidence="1" id="KW-0004">4Fe-4S</keyword>
<feature type="compositionally biased region" description="Low complexity" evidence="6">
    <location>
        <begin position="909"/>
        <end position="928"/>
    </location>
</feature>
<evidence type="ECO:0000313" key="9">
    <source>
        <dbReference type="EMBL" id="AZA12623.1"/>
    </source>
</evidence>
<dbReference type="PROSITE" id="PS00198">
    <property type="entry name" value="4FE4S_FER_1"/>
    <property type="match status" value="2"/>
</dbReference>
<feature type="compositionally biased region" description="Pro residues" evidence="6">
    <location>
        <begin position="808"/>
        <end position="829"/>
    </location>
</feature>
<dbReference type="OrthoDB" id="9794954at2"/>
<sequence>MGSTGLAADFSFIVGIVGLLLSIPAWAIFLRGVATLVRFVRAGKPLPERTSRPVRRAAEVLKQVVGHTQLARKPLVAVAHWCVMVGFLLGFVLWFEAYIQTFNPAGGWPWISTQPWYHLCDELLGIGTVVGIITLIIIRQTAAGKQRLSRFYGSNARAAYFVEAVVFIEGAGMLLVKAAKIATYPNYQPHLATDFVTMQLAKLLPASPELVSVFALIKLLSGLVWLAIVGRQLTWGVAWHRFTAFFTIFFRTHADGRKALGALAPLVDDSGKPIHFDELEDSPATLGTGFITDASWKMLLDTTACTECGRCQELCPAWNTGKPLSPKKVITDLRDGAMGTFPAWIDPSALEYDDSHAGVDVLKLAGEGGAITQDVLFSCTNCGACVEQCPVDIEHLDHVTNLRRYSVLVESDFPSELTGMFTNLERKANPWGRAAKERRTWVDKAREQGLEVPIFGEDVTDFSDCEYLFWVGCAGAFDEQGQKTTMAIVECLHVAGVKFAVLGDGERCTGDPARRAGNELLFQMLANDNIATLNDVFDGVARGGRKIITSCPHCFNTLRNEYPEFDGNYDVFHHTQLLNRLVRDKRLVPIPRTPDQRKPVTFHDPCFLGRHNKVFDPPRELVEATGASLTEMPRNKNTGFCCGAGGARMFMEEHLGTRIADARAAEAIDTGAATVAVGCPFCHVMLSSGVKAQHAVDSATGDPQSAAPNVADVAVMLRDAISTDGRLPEALPKAFVDPARTQLSIVPKRNTDPVTDPTLPERSGQTANQTGQAAVSQQPEAQPVESQPVAPRQSPQDLAPGAAIPGSAQPPAPGSVPPRPGTATPPPPGGVSTPRPGGTPATAGLPGAPGGVTPPAPGGALAGNAAPQTASAGGNTPMPAGGGIAPLAPGGARPTPGSGAPTEATTVTPAQPSAPGSARPAPGAAQPAVSSVAQPVTPGGVTPPTPGRAQPTPPGSAAPKPPGGVQPSSPSGTPVLAPGGVRPSAPGGATPPAPGGVSPVASSASQPVTPGKATPVAPGKAAPVVPGNAAPVAPLAPGKAAPVTPGTAKPKAPGGTRPLAPGGARPMVSHDDAGSDTAQPKKTVENQED</sequence>
<dbReference type="GO" id="GO:0051539">
    <property type="term" value="F:4 iron, 4 sulfur cluster binding"/>
    <property type="evidence" value="ECO:0007669"/>
    <property type="project" value="UniProtKB-KW"/>
</dbReference>
<feature type="region of interest" description="Disordered" evidence="6">
    <location>
        <begin position="742"/>
        <end position="1089"/>
    </location>
</feature>
<dbReference type="AlphaFoldDB" id="A0A3G6J4H3"/>
<accession>A0A3G6J4H3</accession>
<feature type="transmembrane region" description="Helical" evidence="7">
    <location>
        <begin position="210"/>
        <end position="229"/>
    </location>
</feature>
<evidence type="ECO:0000259" key="8">
    <source>
        <dbReference type="PROSITE" id="PS51379"/>
    </source>
</evidence>
<evidence type="ECO:0000256" key="2">
    <source>
        <dbReference type="ARBA" id="ARBA00022723"/>
    </source>
</evidence>
<feature type="transmembrane region" description="Helical" evidence="7">
    <location>
        <begin position="158"/>
        <end position="176"/>
    </location>
</feature>
<dbReference type="InterPro" id="IPR051460">
    <property type="entry name" value="HdrC_iron-sulfur_subunit"/>
</dbReference>
<feature type="compositionally biased region" description="Polar residues" evidence="6">
    <location>
        <begin position="763"/>
        <end position="780"/>
    </location>
</feature>
<evidence type="ECO:0000256" key="4">
    <source>
        <dbReference type="ARBA" id="ARBA00023004"/>
    </source>
</evidence>
<dbReference type="PANTHER" id="PTHR43255:SF1">
    <property type="entry name" value="IRON-SULFUR-BINDING OXIDOREDUCTASE FADF-RELATED"/>
    <property type="match status" value="1"/>
</dbReference>
<dbReference type="KEGG" id="ccho:CCHOA_00975"/>
<keyword evidence="4" id="KW-0408">Iron</keyword>
<feature type="compositionally biased region" description="Low complexity" evidence="6">
    <location>
        <begin position="830"/>
        <end position="846"/>
    </location>
</feature>
<evidence type="ECO:0000256" key="5">
    <source>
        <dbReference type="ARBA" id="ARBA00023014"/>
    </source>
</evidence>
<reference evidence="9 10" key="1">
    <citation type="submission" date="2018-11" db="EMBL/GenBank/DDBJ databases">
        <authorList>
            <person name="Kleinhagauer T."/>
            <person name="Glaeser S.P."/>
            <person name="Spergser J."/>
            <person name="Ruckert C."/>
            <person name="Kaempfer P."/>
            <person name="Busse H.-J."/>
        </authorList>
    </citation>
    <scope>NUCLEOTIDE SEQUENCE [LARGE SCALE GENOMIC DNA]</scope>
    <source>
        <strain evidence="9 10">200CH</strain>
    </source>
</reference>
<evidence type="ECO:0000256" key="1">
    <source>
        <dbReference type="ARBA" id="ARBA00022485"/>
    </source>
</evidence>
<dbReference type="InterPro" id="IPR004017">
    <property type="entry name" value="Cys_rich_dom"/>
</dbReference>
<keyword evidence="10" id="KW-1185">Reference proteome</keyword>
<dbReference type="EMBL" id="CP033896">
    <property type="protein sequence ID" value="AZA12623.1"/>
    <property type="molecule type" value="Genomic_DNA"/>
</dbReference>
<keyword evidence="2" id="KW-0479">Metal-binding</keyword>
<dbReference type="GO" id="GO:0046872">
    <property type="term" value="F:metal ion binding"/>
    <property type="evidence" value="ECO:0007669"/>
    <property type="project" value="UniProtKB-KW"/>
</dbReference>
<keyword evidence="5" id="KW-0411">Iron-sulfur</keyword>
<keyword evidence="7" id="KW-1133">Transmembrane helix</keyword>
<dbReference type="PROSITE" id="PS51379">
    <property type="entry name" value="4FE4S_FER_2"/>
    <property type="match status" value="2"/>
</dbReference>
<feature type="transmembrane region" description="Helical" evidence="7">
    <location>
        <begin position="115"/>
        <end position="138"/>
    </location>
</feature>
<dbReference type="Pfam" id="PF13237">
    <property type="entry name" value="Fer4_10"/>
    <property type="match status" value="1"/>
</dbReference>
<feature type="compositionally biased region" description="Low complexity" evidence="6">
    <location>
        <begin position="858"/>
        <end position="867"/>
    </location>
</feature>
<dbReference type="GO" id="GO:0016491">
    <property type="term" value="F:oxidoreductase activity"/>
    <property type="evidence" value="ECO:0007669"/>
    <property type="project" value="UniProtKB-KW"/>
</dbReference>
<protein>
    <submittedName>
        <fullName evidence="9">Succinate dehydrogenase/fumarate reductase iron-sulfur subunit</fullName>
    </submittedName>
</protein>
<feature type="domain" description="4Fe-4S ferredoxin-type" evidence="8">
    <location>
        <begin position="296"/>
        <end position="326"/>
    </location>
</feature>
<keyword evidence="3" id="KW-0560">Oxidoreductase</keyword>
<dbReference type="Pfam" id="PF02754">
    <property type="entry name" value="CCG"/>
    <property type="match status" value="2"/>
</dbReference>
<dbReference type="GO" id="GO:0005886">
    <property type="term" value="C:plasma membrane"/>
    <property type="evidence" value="ECO:0007669"/>
    <property type="project" value="TreeGrafter"/>
</dbReference>
<dbReference type="Proteomes" id="UP000269019">
    <property type="component" value="Chromosome"/>
</dbReference>
<feature type="transmembrane region" description="Helical" evidence="7">
    <location>
        <begin position="12"/>
        <end position="34"/>
    </location>
</feature>
<evidence type="ECO:0000256" key="3">
    <source>
        <dbReference type="ARBA" id="ARBA00023002"/>
    </source>
</evidence>
<dbReference type="InterPro" id="IPR009051">
    <property type="entry name" value="Helical_ferredxn"/>
</dbReference>
<dbReference type="InterPro" id="IPR017896">
    <property type="entry name" value="4Fe4S_Fe-S-bd"/>
</dbReference>
<dbReference type="InterPro" id="IPR017900">
    <property type="entry name" value="4Fe4S_Fe_S_CS"/>
</dbReference>
<feature type="compositionally biased region" description="Pro residues" evidence="6">
    <location>
        <begin position="941"/>
        <end position="964"/>
    </location>
</feature>
<dbReference type="SUPFAM" id="SSF46548">
    <property type="entry name" value="alpha-helical ferredoxin"/>
    <property type="match status" value="1"/>
</dbReference>
<evidence type="ECO:0000256" key="6">
    <source>
        <dbReference type="SAM" id="MobiDB-lite"/>
    </source>
</evidence>
<feature type="domain" description="4Fe-4S ferredoxin-type" evidence="8">
    <location>
        <begin position="369"/>
        <end position="399"/>
    </location>
</feature>
<feature type="transmembrane region" description="Helical" evidence="7">
    <location>
        <begin position="75"/>
        <end position="95"/>
    </location>
</feature>
<keyword evidence="7" id="KW-0812">Transmembrane</keyword>
<proteinExistence type="predicted"/>
<keyword evidence="7" id="KW-0472">Membrane</keyword>
<feature type="compositionally biased region" description="Low complexity" evidence="6">
    <location>
        <begin position="965"/>
        <end position="974"/>
    </location>
</feature>
<dbReference type="Gene3D" id="1.10.1060.10">
    <property type="entry name" value="Alpha-helical ferredoxin"/>
    <property type="match status" value="1"/>
</dbReference>
<gene>
    <name evidence="9" type="ORF">CCHOA_00975</name>
</gene>
<feature type="compositionally biased region" description="Low complexity" evidence="6">
    <location>
        <begin position="885"/>
        <end position="894"/>
    </location>
</feature>
<evidence type="ECO:0000256" key="7">
    <source>
        <dbReference type="SAM" id="Phobius"/>
    </source>
</evidence>
<organism evidence="9 10">
    <name type="scientific">Corynebacterium choanae</name>
    <dbReference type="NCBI Taxonomy" id="1862358"/>
    <lineage>
        <taxon>Bacteria</taxon>
        <taxon>Bacillati</taxon>
        <taxon>Actinomycetota</taxon>
        <taxon>Actinomycetes</taxon>
        <taxon>Mycobacteriales</taxon>
        <taxon>Corynebacteriaceae</taxon>
        <taxon>Corynebacterium</taxon>
    </lineage>
</organism>
<feature type="compositionally biased region" description="Low complexity" evidence="6">
    <location>
        <begin position="995"/>
        <end position="1038"/>
    </location>
</feature>